<name>A0ACC6PHI2_9BACL</name>
<dbReference type="Proteomes" id="UP001380953">
    <property type="component" value="Unassembled WGS sequence"/>
</dbReference>
<keyword evidence="2" id="KW-1185">Reference proteome</keyword>
<dbReference type="EMBL" id="JBBKAR010000053">
    <property type="protein sequence ID" value="MEJ8306312.1"/>
    <property type="molecule type" value="Genomic_DNA"/>
</dbReference>
<gene>
    <name evidence="1" type="ORF">WKI47_20605</name>
</gene>
<sequence>MYTKEMEQLRLEYVMLEQLSESDSPLGATTLVLTLGKEFALSQASIGRKLMEFDLLGYTENKGKKGRMIAEEGRKRLGELERQLNQYQGNARLLEALNDDDEKSLLDLLIARRAMERETAALAASNASSEQTGQLWDSILEQEKVLHEGGIPVAEDREFHRRIAQIADNRILLHALELVWSEGAGLPATAMIRKSVGRELVVDHRRIVRCIESGSPDEAADAMVAHIDQMIEDVKLYFEGLA</sequence>
<reference evidence="1" key="1">
    <citation type="submission" date="2024-03" db="EMBL/GenBank/DDBJ databases">
        <title>Whole genome sequecning of epiphytes from Marcgravia umbellata leaves.</title>
        <authorList>
            <person name="Kumar G."/>
            <person name="Savka M.A."/>
        </authorList>
    </citation>
    <scope>NUCLEOTIDE SEQUENCE</scope>
    <source>
        <strain evidence="1">RIT_BL5</strain>
    </source>
</reference>
<evidence type="ECO:0000313" key="2">
    <source>
        <dbReference type="Proteomes" id="UP001380953"/>
    </source>
</evidence>
<protein>
    <submittedName>
        <fullName evidence="1">FCD domain-containing protein</fullName>
    </submittedName>
</protein>
<comment type="caution">
    <text evidence="1">The sequence shown here is derived from an EMBL/GenBank/DDBJ whole genome shotgun (WGS) entry which is preliminary data.</text>
</comment>
<evidence type="ECO:0000313" key="1">
    <source>
        <dbReference type="EMBL" id="MEJ8306312.1"/>
    </source>
</evidence>
<organism evidence="1 2">
    <name type="scientific">Saccharibacillus sacchari</name>
    <dbReference type="NCBI Taxonomy" id="456493"/>
    <lineage>
        <taxon>Bacteria</taxon>
        <taxon>Bacillati</taxon>
        <taxon>Bacillota</taxon>
        <taxon>Bacilli</taxon>
        <taxon>Bacillales</taxon>
        <taxon>Paenibacillaceae</taxon>
        <taxon>Saccharibacillus</taxon>
    </lineage>
</organism>
<proteinExistence type="predicted"/>
<accession>A0ACC6PHI2</accession>